<evidence type="ECO:0000313" key="1">
    <source>
        <dbReference type="EMBL" id="MCI4383198.1"/>
    </source>
</evidence>
<reference evidence="1 2" key="1">
    <citation type="journal article" date="2022" name="bioRxiv">
        <title>An ancient truncated duplication of the anti-Mullerian hormone receptor type 2 gene is a potential conserved master sex determinant in the Pangasiidae catfish family.</title>
        <authorList>
            <person name="Wen M."/>
            <person name="Pan Q."/>
            <person name="Jouanno E."/>
            <person name="Montfort J."/>
            <person name="Zahm M."/>
            <person name="Cabau C."/>
            <person name="Klopp C."/>
            <person name="Iampietro C."/>
            <person name="Roques C."/>
            <person name="Bouchez O."/>
            <person name="Castinel A."/>
            <person name="Donnadieu C."/>
            <person name="Parrinello H."/>
            <person name="Poncet C."/>
            <person name="Belmonte E."/>
            <person name="Gautier V."/>
            <person name="Avarre J.-C."/>
            <person name="Dugue R."/>
            <person name="Gustiano R."/>
            <person name="Ha T.T.T."/>
            <person name="Campet M."/>
            <person name="Sriphairoj K."/>
            <person name="Ribolli J."/>
            <person name="de Almeida F.L."/>
            <person name="Desvignes T."/>
            <person name="Postlethwait J.H."/>
            <person name="Bucao C.F."/>
            <person name="Robinson-Rechavi M."/>
            <person name="Bobe J."/>
            <person name="Herpin A."/>
            <person name="Guiguen Y."/>
        </authorList>
    </citation>
    <scope>NUCLEOTIDE SEQUENCE [LARGE SCALE GENOMIC DNA]</scope>
    <source>
        <strain evidence="1">YG-Dec2019</strain>
    </source>
</reference>
<organism evidence="1 2">
    <name type="scientific">Pangasianodon gigas</name>
    <name type="common">Mekong giant catfish</name>
    <name type="synonym">Pangasius gigas</name>
    <dbReference type="NCBI Taxonomy" id="30993"/>
    <lineage>
        <taxon>Eukaryota</taxon>
        <taxon>Metazoa</taxon>
        <taxon>Chordata</taxon>
        <taxon>Craniata</taxon>
        <taxon>Vertebrata</taxon>
        <taxon>Euteleostomi</taxon>
        <taxon>Actinopterygii</taxon>
        <taxon>Neopterygii</taxon>
        <taxon>Teleostei</taxon>
        <taxon>Ostariophysi</taxon>
        <taxon>Siluriformes</taxon>
        <taxon>Pangasiidae</taxon>
        <taxon>Pangasianodon</taxon>
    </lineage>
</organism>
<evidence type="ECO:0000313" key="2">
    <source>
        <dbReference type="Proteomes" id="UP000829447"/>
    </source>
</evidence>
<dbReference type="EMBL" id="CM040464">
    <property type="protein sequence ID" value="MCI4383198.1"/>
    <property type="molecule type" value="Genomic_DNA"/>
</dbReference>
<keyword evidence="2" id="KW-1185">Reference proteome</keyword>
<gene>
    <name evidence="1" type="ORF">PGIGA_G00023760</name>
</gene>
<sequence>MSIITIKAKFKIRAEMMTQNTASLKGDLYYTTMMYALSLVAAVFMAHVVSVSSSEQNIDPNVVKAANFAIEFHNHMTNYPYAYKVVEILSNSAQIYPPARVKYSIEVRAAQTTCRNTGSVDLEDCSVAANAQARDRVRFSVSVILQFIFRT</sequence>
<comment type="caution">
    <text evidence="1">The sequence shown here is derived from an EMBL/GenBank/DDBJ whole genome shotgun (WGS) entry which is preliminary data.</text>
</comment>
<name>A0ACC5WVT0_PANGG</name>
<proteinExistence type="predicted"/>
<protein>
    <submittedName>
        <fullName evidence="1">Uncharacterized protein</fullName>
    </submittedName>
</protein>
<dbReference type="Proteomes" id="UP000829447">
    <property type="component" value="Linkage Group LG11"/>
</dbReference>
<accession>A0ACC5WVT0</accession>